<dbReference type="Proteomes" id="UP000683925">
    <property type="component" value="Unassembled WGS sequence"/>
</dbReference>
<dbReference type="FunFam" id="3.40.50.300:FF:002840">
    <property type="entry name" value="Pre-mRNA splicing factor ATP-dependent RNA helicase, putative"/>
    <property type="match status" value="1"/>
</dbReference>
<dbReference type="SMART" id="SM00847">
    <property type="entry name" value="HA2"/>
    <property type="match status" value="1"/>
</dbReference>
<dbReference type="CDD" id="cd18791">
    <property type="entry name" value="SF2_C_RHA"/>
    <property type="match status" value="1"/>
</dbReference>
<gene>
    <name evidence="5" type="ORF">POCTA_138.1.T0620256</name>
</gene>
<evidence type="ECO:0008006" key="7">
    <source>
        <dbReference type="Google" id="ProtNLM"/>
    </source>
</evidence>
<keyword evidence="1" id="KW-0547">Nucleotide-binding</keyword>
<dbReference type="InterPro" id="IPR007502">
    <property type="entry name" value="Helicase-assoc_dom"/>
</dbReference>
<dbReference type="InterPro" id="IPR003593">
    <property type="entry name" value="AAA+_ATPase"/>
</dbReference>
<proteinExistence type="predicted"/>
<dbReference type="OrthoDB" id="10253254at2759"/>
<dbReference type="InterPro" id="IPR011545">
    <property type="entry name" value="DEAD/DEAH_box_helicase_dom"/>
</dbReference>
<dbReference type="InterPro" id="IPR011709">
    <property type="entry name" value="DEAD-box_helicase_OB_fold"/>
</dbReference>
<dbReference type="SMART" id="SM00382">
    <property type="entry name" value="AAA"/>
    <property type="match status" value="1"/>
</dbReference>
<keyword evidence="2" id="KW-0067">ATP-binding</keyword>
<dbReference type="PANTHER" id="PTHR18934">
    <property type="entry name" value="ATP-DEPENDENT RNA HELICASE"/>
    <property type="match status" value="1"/>
</dbReference>
<dbReference type="PANTHER" id="PTHR18934:SF85">
    <property type="entry name" value="ATP-DEPENDENT RNA HELICASE DHX8"/>
    <property type="match status" value="1"/>
</dbReference>
<dbReference type="InterPro" id="IPR014001">
    <property type="entry name" value="Helicase_ATP-bd"/>
</dbReference>
<accession>A0A8S1V9H1</accession>
<dbReference type="InterPro" id="IPR001650">
    <property type="entry name" value="Helicase_C-like"/>
</dbReference>
<dbReference type="AlphaFoldDB" id="A0A8S1V9H1"/>
<dbReference type="OMA" id="CTILQIH"/>
<dbReference type="GO" id="GO:0000390">
    <property type="term" value="P:spliceosomal complex disassembly"/>
    <property type="evidence" value="ECO:0007669"/>
    <property type="project" value="TreeGrafter"/>
</dbReference>
<organism evidence="5 6">
    <name type="scientific">Paramecium octaurelia</name>
    <dbReference type="NCBI Taxonomy" id="43137"/>
    <lineage>
        <taxon>Eukaryota</taxon>
        <taxon>Sar</taxon>
        <taxon>Alveolata</taxon>
        <taxon>Ciliophora</taxon>
        <taxon>Intramacronucleata</taxon>
        <taxon>Oligohymenophorea</taxon>
        <taxon>Peniculida</taxon>
        <taxon>Parameciidae</taxon>
        <taxon>Paramecium</taxon>
    </lineage>
</organism>
<dbReference type="EMBL" id="CAJJDP010000061">
    <property type="protein sequence ID" value="CAD8173870.1"/>
    <property type="molecule type" value="Genomic_DNA"/>
</dbReference>
<dbReference type="PROSITE" id="PS51192">
    <property type="entry name" value="HELICASE_ATP_BIND_1"/>
    <property type="match status" value="1"/>
</dbReference>
<comment type="caution">
    <text evidence="5">The sequence shown here is derived from an EMBL/GenBank/DDBJ whole genome shotgun (WGS) entry which is preliminary data.</text>
</comment>
<dbReference type="GO" id="GO:0004386">
    <property type="term" value="F:helicase activity"/>
    <property type="evidence" value="ECO:0007669"/>
    <property type="project" value="TreeGrafter"/>
</dbReference>
<evidence type="ECO:0000313" key="6">
    <source>
        <dbReference type="Proteomes" id="UP000683925"/>
    </source>
</evidence>
<dbReference type="SMART" id="SM00487">
    <property type="entry name" value="DEXDc"/>
    <property type="match status" value="1"/>
</dbReference>
<dbReference type="GO" id="GO:0071013">
    <property type="term" value="C:catalytic step 2 spliceosome"/>
    <property type="evidence" value="ECO:0007669"/>
    <property type="project" value="TreeGrafter"/>
</dbReference>
<evidence type="ECO:0000256" key="1">
    <source>
        <dbReference type="ARBA" id="ARBA00022741"/>
    </source>
</evidence>
<evidence type="ECO:0000256" key="2">
    <source>
        <dbReference type="ARBA" id="ARBA00022840"/>
    </source>
</evidence>
<name>A0A8S1V9H1_PAROT</name>
<dbReference type="Pfam" id="PF07717">
    <property type="entry name" value="OB_NTP_bind"/>
    <property type="match status" value="1"/>
</dbReference>
<dbReference type="SMART" id="SM00490">
    <property type="entry name" value="HELICc"/>
    <property type="match status" value="1"/>
</dbReference>
<dbReference type="GO" id="GO:0005524">
    <property type="term" value="F:ATP binding"/>
    <property type="evidence" value="ECO:0007669"/>
    <property type="project" value="UniProtKB-KW"/>
</dbReference>
<dbReference type="Pfam" id="PF00271">
    <property type="entry name" value="Helicase_C"/>
    <property type="match status" value="1"/>
</dbReference>
<dbReference type="GO" id="GO:0003723">
    <property type="term" value="F:RNA binding"/>
    <property type="evidence" value="ECO:0007669"/>
    <property type="project" value="TreeGrafter"/>
</dbReference>
<evidence type="ECO:0000259" key="3">
    <source>
        <dbReference type="PROSITE" id="PS51192"/>
    </source>
</evidence>
<protein>
    <recommendedName>
        <fullName evidence="7">ATP-dependent RNA helicase</fullName>
    </recommendedName>
</protein>
<dbReference type="Pfam" id="PF00270">
    <property type="entry name" value="DEAD"/>
    <property type="match status" value="1"/>
</dbReference>
<keyword evidence="6" id="KW-1185">Reference proteome</keyword>
<feature type="domain" description="Helicase ATP-binding" evidence="3">
    <location>
        <begin position="19"/>
        <end position="180"/>
    </location>
</feature>
<dbReference type="PROSITE" id="PS51194">
    <property type="entry name" value="HELICASE_CTER"/>
    <property type="match status" value="1"/>
</dbReference>
<evidence type="ECO:0000313" key="5">
    <source>
        <dbReference type="EMBL" id="CAD8173870.1"/>
    </source>
</evidence>
<reference evidence="5" key="1">
    <citation type="submission" date="2021-01" db="EMBL/GenBank/DDBJ databases">
        <authorList>
            <consortium name="Genoscope - CEA"/>
            <person name="William W."/>
        </authorList>
    </citation>
    <scope>NUCLEOTIDE SEQUENCE</scope>
</reference>
<evidence type="ECO:0000259" key="4">
    <source>
        <dbReference type="PROSITE" id="PS51194"/>
    </source>
</evidence>
<feature type="domain" description="Helicase C-terminal" evidence="4">
    <location>
        <begin position="205"/>
        <end position="374"/>
    </location>
</feature>
<sequence>MLNEFRMQLPIFQFREKIIKSIRDNQVIIIAGETGCGKTTQIPQYIYENDPGVKIAVTQPRRVAAMTLAERCSLEKQTKLGQLIGYNVRFDDCTSKDTQITFLTDGMLIREFIIDQQLKRYDVIIIDEAHERTVQSDLLLGLLKNLCRKRKQLKVILMSATMQIEKFANYLETEAIHIIEARTHTVDVYNVPIRQQDYVESMVNTILQLHFTQPEGDILAFLTGQEDIEDVKEILIERMKISTQEKQLDVKMLYSALPPEVQLEAFQKSVHRKVVLATNIAETSITIDGIVYVVDCGYVKIRSFQIGKAIDTLLLAPVSKAQAEQRAGRAGRQRQGQCYRLYTQQTYERLAKYMLPEILRVNLLSVILQMKAIGIQNVLTFDLIDRPDMELMLANLNQLVKLKALDSEFNLTEHGKNMSSLPLEPQFSHFLIKAYECGIYDLALNSISVLQVENLFYFQRGAKESLSKILGKFKIANSDHLTKANILRKYEETQNKKSFCKENCLNHKTLQKAISVKQQLKDYMKRITKKEFEKEDYDKFKQVLSEALMFKHAVYSPSDQAYKLKSTNQLAYIHPESVLFNQKPKYVIYNEVILTKKVYLRDVTEIDEL</sequence>